<dbReference type="AlphaFoldDB" id="A0A7C8IEP5"/>
<feature type="compositionally biased region" description="Low complexity" evidence="1">
    <location>
        <begin position="163"/>
        <end position="184"/>
    </location>
</feature>
<name>A0A7C8IEP5_9PLEO</name>
<dbReference type="EMBL" id="JAADJZ010000012">
    <property type="protein sequence ID" value="KAF2871207.1"/>
    <property type="molecule type" value="Genomic_DNA"/>
</dbReference>
<evidence type="ECO:0000313" key="2">
    <source>
        <dbReference type="EMBL" id="KAF2871207.1"/>
    </source>
</evidence>
<feature type="compositionally biased region" description="Low complexity" evidence="1">
    <location>
        <begin position="247"/>
        <end position="263"/>
    </location>
</feature>
<feature type="compositionally biased region" description="Pro residues" evidence="1">
    <location>
        <begin position="234"/>
        <end position="243"/>
    </location>
</feature>
<evidence type="ECO:0000313" key="3">
    <source>
        <dbReference type="Proteomes" id="UP000481861"/>
    </source>
</evidence>
<protein>
    <submittedName>
        <fullName evidence="2">Uncharacterized protein</fullName>
    </submittedName>
</protein>
<proteinExistence type="predicted"/>
<accession>A0A7C8IEP5</accession>
<feature type="compositionally biased region" description="Low complexity" evidence="1">
    <location>
        <begin position="192"/>
        <end position="212"/>
    </location>
</feature>
<reference evidence="2 3" key="1">
    <citation type="submission" date="2020-01" db="EMBL/GenBank/DDBJ databases">
        <authorList>
            <consortium name="DOE Joint Genome Institute"/>
            <person name="Haridas S."/>
            <person name="Albert R."/>
            <person name="Binder M."/>
            <person name="Bloem J."/>
            <person name="Labutti K."/>
            <person name="Salamov A."/>
            <person name="Andreopoulos B."/>
            <person name="Baker S.E."/>
            <person name="Barry K."/>
            <person name="Bills G."/>
            <person name="Bluhm B.H."/>
            <person name="Cannon C."/>
            <person name="Castanera R."/>
            <person name="Culley D.E."/>
            <person name="Daum C."/>
            <person name="Ezra D."/>
            <person name="Gonzalez J.B."/>
            <person name="Henrissat B."/>
            <person name="Kuo A."/>
            <person name="Liang C."/>
            <person name="Lipzen A."/>
            <person name="Lutzoni F."/>
            <person name="Magnuson J."/>
            <person name="Mondo S."/>
            <person name="Nolan M."/>
            <person name="Ohm R."/>
            <person name="Pangilinan J."/>
            <person name="Park H.-J.H."/>
            <person name="Ramirez L."/>
            <person name="Alfaro M."/>
            <person name="Sun H."/>
            <person name="Tritt A."/>
            <person name="Yoshinaga Y."/>
            <person name="Zwiers L.-H.L."/>
            <person name="Turgeon B.G."/>
            <person name="Goodwin S.B."/>
            <person name="Spatafora J.W."/>
            <person name="Crous P.W."/>
            <person name="Grigoriev I.V."/>
        </authorList>
    </citation>
    <scope>NUCLEOTIDE SEQUENCE [LARGE SCALE GENOMIC DNA]</scope>
    <source>
        <strain evidence="2 3">CBS 611.86</strain>
    </source>
</reference>
<feature type="region of interest" description="Disordered" evidence="1">
    <location>
        <begin position="161"/>
        <end position="287"/>
    </location>
</feature>
<comment type="caution">
    <text evidence="2">The sequence shown here is derived from an EMBL/GenBank/DDBJ whole genome shotgun (WGS) entry which is preliminary data.</text>
</comment>
<keyword evidence="3" id="KW-1185">Reference proteome</keyword>
<gene>
    <name evidence="2" type="ORF">BDV95DRAFT_607473</name>
</gene>
<dbReference type="OrthoDB" id="10651202at2759"/>
<dbReference type="Proteomes" id="UP000481861">
    <property type="component" value="Unassembled WGS sequence"/>
</dbReference>
<organism evidence="2 3">
    <name type="scientific">Massariosphaeria phaeospora</name>
    <dbReference type="NCBI Taxonomy" id="100035"/>
    <lineage>
        <taxon>Eukaryota</taxon>
        <taxon>Fungi</taxon>
        <taxon>Dikarya</taxon>
        <taxon>Ascomycota</taxon>
        <taxon>Pezizomycotina</taxon>
        <taxon>Dothideomycetes</taxon>
        <taxon>Pleosporomycetidae</taxon>
        <taxon>Pleosporales</taxon>
        <taxon>Pleosporales incertae sedis</taxon>
        <taxon>Massariosphaeria</taxon>
    </lineage>
</organism>
<sequence length="287" mass="31926">MEVSPEKLRQWEQENNIRIERGYHYTIYLDGIAYPALLWHSSFDPLLCHGCGEPGYKKSASCTPTCQFCGGSYELPRCKWKKQLDRGKQRNDKRLMESAWKEIKCPNCGEGHAAWAVDLCKSLKVMEHLQKCKLKSLSGPDYLPSEQVHADGLVWQHVRPRRTQAPSSAAPRPAARAGRPQQERPAPPAPPVARGRARAQQQAQEHSASARQPPGREQQARPPPSRPTTTTQRRPPPPPPPPRRSTRLQPQPTSAASPSASTADAMDWSPDEGDSAGLQADSDSFKH</sequence>
<evidence type="ECO:0000256" key="1">
    <source>
        <dbReference type="SAM" id="MobiDB-lite"/>
    </source>
</evidence>